<evidence type="ECO:0000313" key="1">
    <source>
        <dbReference type="EMBL" id="WYF44397.1"/>
    </source>
</evidence>
<gene>
    <name evidence="1" type="ORF">WDJ50_13540</name>
</gene>
<organism evidence="1">
    <name type="scientific">Deinococcus sp. VB142</name>
    <dbReference type="NCBI Taxonomy" id="3112952"/>
    <lineage>
        <taxon>Bacteria</taxon>
        <taxon>Thermotogati</taxon>
        <taxon>Deinococcota</taxon>
        <taxon>Deinococci</taxon>
        <taxon>Deinococcales</taxon>
        <taxon>Deinococcaceae</taxon>
        <taxon>Deinococcus</taxon>
    </lineage>
</organism>
<accession>A0AAU6Q1C9</accession>
<sequence>MKLQEDRGAQVTLDLSRDELTVLAGGLLTALDLLSRPDPEEDLRLHLEAEFHGRVGVSRASATALVTQLVGIIQAGEESARA</sequence>
<dbReference type="RefSeq" id="WP_339095610.1">
    <property type="nucleotide sequence ID" value="NZ_CP149782.1"/>
</dbReference>
<dbReference type="AlphaFoldDB" id="A0AAU6Q1C9"/>
<protein>
    <submittedName>
        <fullName evidence="1">Uncharacterized protein</fullName>
    </submittedName>
</protein>
<proteinExistence type="predicted"/>
<reference evidence="1" key="1">
    <citation type="submission" date="2024-03" db="EMBL/GenBank/DDBJ databases">
        <title>Deinococcus weizhi sp. nov., isolated from human skin.</title>
        <authorList>
            <person name="Wei Z."/>
            <person name="Tian F."/>
            <person name="Yang C."/>
            <person name="Xin L.T."/>
            <person name="Wen Z.J."/>
            <person name="Lan K.C."/>
            <person name="Yu L."/>
            <person name="Zhe W."/>
            <person name="Dan F.D."/>
            <person name="Jun W."/>
            <person name="Rui Z."/>
            <person name="Yong X.J."/>
            <person name="Ting Y."/>
            <person name="Wei X."/>
            <person name="Xu Z.G."/>
            <person name="Xin Z."/>
            <person name="Dong F.G."/>
            <person name="Ni X.M."/>
            <person name="Zheng M.G."/>
            <person name="Chun Y."/>
            <person name="Qian W.X."/>
        </authorList>
    </citation>
    <scope>NUCLEOTIDE SEQUENCE</scope>
    <source>
        <strain evidence="1">VB142</strain>
    </source>
</reference>
<name>A0AAU6Q1C9_9DEIO</name>
<dbReference type="EMBL" id="CP149782">
    <property type="protein sequence ID" value="WYF44397.1"/>
    <property type="molecule type" value="Genomic_DNA"/>
</dbReference>